<sequence length="188" mass="22427">MLTMLETMTTISKVEMLPRYYKEDLDRDFDIAIKYRNNEYIWMLREAGSLLFPLRIGANPAYLANYIQSDSTAIFYFVNADGKFTKIEKCEAEIMSRQEPINFETINTSKELEIKVKQILKDKNITNGPFEQSPSINNSCRVDWEKWYEWFKDNNKLMAKVMRSAIAFYDDLDFKERRMKQAKRLQNY</sequence>
<evidence type="ECO:0000313" key="2">
    <source>
        <dbReference type="Proteomes" id="UP000240989"/>
    </source>
</evidence>
<keyword evidence="2" id="KW-1185">Reference proteome</keyword>
<accession>A0ABX5GXZ7</accession>
<reference evidence="1 2" key="1">
    <citation type="submission" date="2018-01" db="EMBL/GenBank/DDBJ databases">
        <title>Whole genome sequencing of Histamine producing bacteria.</title>
        <authorList>
            <person name="Butler K."/>
        </authorList>
    </citation>
    <scope>NUCLEOTIDE SEQUENCE [LARGE SCALE GENOMIC DNA]</scope>
    <source>
        <strain evidence="1 2">A6-1</strain>
    </source>
</reference>
<name>A0ABX5GXZ7_PHOAN</name>
<evidence type="ECO:0000313" key="1">
    <source>
        <dbReference type="EMBL" id="PSX01649.1"/>
    </source>
</evidence>
<dbReference type="EMBL" id="PYOU01000032">
    <property type="protein sequence ID" value="PSX01649.1"/>
    <property type="molecule type" value="Genomic_DNA"/>
</dbReference>
<evidence type="ECO:0008006" key="3">
    <source>
        <dbReference type="Google" id="ProtNLM"/>
    </source>
</evidence>
<organism evidence="1 2">
    <name type="scientific">Photobacterium angustum</name>
    <dbReference type="NCBI Taxonomy" id="661"/>
    <lineage>
        <taxon>Bacteria</taxon>
        <taxon>Pseudomonadati</taxon>
        <taxon>Pseudomonadota</taxon>
        <taxon>Gammaproteobacteria</taxon>
        <taxon>Vibrionales</taxon>
        <taxon>Vibrionaceae</taxon>
        <taxon>Photobacterium</taxon>
    </lineage>
</organism>
<gene>
    <name evidence="1" type="ORF">C0W27_21925</name>
</gene>
<dbReference type="Proteomes" id="UP000240989">
    <property type="component" value="Unassembled WGS sequence"/>
</dbReference>
<proteinExistence type="predicted"/>
<comment type="caution">
    <text evidence="1">The sequence shown here is derived from an EMBL/GenBank/DDBJ whole genome shotgun (WGS) entry which is preliminary data.</text>
</comment>
<protein>
    <recommendedName>
        <fullName evidence="3">Phage protein</fullName>
    </recommendedName>
</protein>
<dbReference type="RefSeq" id="WP_045152778.1">
    <property type="nucleotide sequence ID" value="NZ_JZSW01000007.1"/>
</dbReference>